<dbReference type="SMART" id="SM00185">
    <property type="entry name" value="ARM"/>
    <property type="match status" value="4"/>
</dbReference>
<evidence type="ECO:0000259" key="8">
    <source>
        <dbReference type="PROSITE" id="PS51698"/>
    </source>
</evidence>
<protein>
    <recommendedName>
        <fullName evidence="3">RING-type E3 ubiquitin transferase</fullName>
        <ecNumber evidence="3">2.3.2.27</ecNumber>
    </recommendedName>
</protein>
<dbReference type="ExpressionAtlas" id="G7JPU4">
    <property type="expression patterns" value="differential"/>
</dbReference>
<dbReference type="EC" id="2.3.2.27" evidence="3"/>
<dbReference type="eggNOG" id="KOG0167">
    <property type="taxonomic scope" value="Eukaryota"/>
</dbReference>
<dbReference type="PaxDb" id="3880-AES91173"/>
<reference evidence="10" key="3">
    <citation type="submission" date="2015-04" db="UniProtKB">
        <authorList>
            <consortium name="EnsemblPlants"/>
        </authorList>
    </citation>
    <scope>IDENTIFICATION</scope>
    <source>
        <strain evidence="10">cv. Jemalong A17</strain>
    </source>
</reference>
<evidence type="ECO:0000256" key="3">
    <source>
        <dbReference type="ARBA" id="ARBA00012483"/>
    </source>
</evidence>
<dbReference type="EMBL" id="CM001220">
    <property type="protein sequence ID" value="AES91173.1"/>
    <property type="molecule type" value="Genomic_DNA"/>
</dbReference>
<dbReference type="AlphaFoldDB" id="G7JPU4"/>
<dbReference type="GO" id="GO:0061630">
    <property type="term" value="F:ubiquitin protein ligase activity"/>
    <property type="evidence" value="ECO:0007669"/>
    <property type="project" value="UniProtKB-EC"/>
</dbReference>
<dbReference type="InterPro" id="IPR045210">
    <property type="entry name" value="RING-Ubox_PUB"/>
</dbReference>
<dbReference type="PROSITE" id="PS51698">
    <property type="entry name" value="U_BOX"/>
    <property type="match status" value="1"/>
</dbReference>
<comment type="pathway">
    <text evidence="2">Protein modification; protein ubiquitination.</text>
</comment>
<evidence type="ECO:0000313" key="9">
    <source>
        <dbReference type="EMBL" id="AES91173.1"/>
    </source>
</evidence>
<dbReference type="InterPro" id="IPR011989">
    <property type="entry name" value="ARM-like"/>
</dbReference>
<gene>
    <name evidence="9" type="ordered locus">MTR_4g107010</name>
</gene>
<feature type="repeat" description="ARM" evidence="7">
    <location>
        <begin position="423"/>
        <end position="465"/>
    </location>
</feature>
<dbReference type="PANTHER" id="PTHR23315">
    <property type="entry name" value="U BOX DOMAIN-CONTAINING"/>
    <property type="match status" value="1"/>
</dbReference>
<dbReference type="OMA" id="KEGTTCG"/>
<dbReference type="GO" id="GO:0016567">
    <property type="term" value="P:protein ubiquitination"/>
    <property type="evidence" value="ECO:0007669"/>
    <property type="project" value="UniProtKB-UniPathway"/>
</dbReference>
<keyword evidence="6" id="KW-0833">Ubl conjugation pathway</keyword>
<dbReference type="InterPro" id="IPR013083">
    <property type="entry name" value="Znf_RING/FYVE/PHD"/>
</dbReference>
<evidence type="ECO:0000256" key="5">
    <source>
        <dbReference type="ARBA" id="ARBA00022737"/>
    </source>
</evidence>
<dbReference type="EnsemblPlants" id="AES91173">
    <property type="protein sequence ID" value="AES91173"/>
    <property type="gene ID" value="MTR_4g107010"/>
</dbReference>
<dbReference type="InterPro" id="IPR058678">
    <property type="entry name" value="ARM_PUB"/>
</dbReference>
<dbReference type="GO" id="GO:0005737">
    <property type="term" value="C:cytoplasm"/>
    <property type="evidence" value="ECO:0000318"/>
    <property type="project" value="GO_Central"/>
</dbReference>
<dbReference type="FunFam" id="1.25.10.10:FF:000485">
    <property type="entry name" value="RING-type E3 ubiquitin transferase"/>
    <property type="match status" value="1"/>
</dbReference>
<dbReference type="PROSITE" id="PS50176">
    <property type="entry name" value="ARM_REPEAT"/>
    <property type="match status" value="2"/>
</dbReference>
<dbReference type="InterPro" id="IPR000225">
    <property type="entry name" value="Armadillo"/>
</dbReference>
<name>G7JPU4_MEDTR</name>
<dbReference type="GO" id="GO:0005634">
    <property type="term" value="C:nucleus"/>
    <property type="evidence" value="ECO:0000318"/>
    <property type="project" value="GO_Central"/>
</dbReference>
<dbReference type="CDD" id="cd16664">
    <property type="entry name" value="RING-Ubox_PUB"/>
    <property type="match status" value="1"/>
</dbReference>
<keyword evidence="4" id="KW-0808">Transferase</keyword>
<sequence>MTSTHLTNQRDRRILSFPAVHPCENISPTTLITSLINLSQTISNFQPQIFPTQKRNARETIRQITIISIFLNEIKDHGSIIPNSIILCFSELHFTLQKIHFLMQDCTLEGSSLLLLAKSQHVASQLRSLIRAVAITLDILPLHRVEICDEVKELVELVAKQARKGKFEVDPNDEVASKKLHYVLHQFERGTEPNLNTMHEILHYLKIKSWNDCDREIKFLENEISFLEDRNCDEREVPLLSSLIGFLSYCRAVIFEDFDENLNKLEARRSTEMITVNCLNPEDFRCPISLELMTDPVTVSTGQTYDRASIQTWLKAGNKTCPKTGENIKNTELVPNTTLKRLIQQFCSDNGISFTRFSNRNRDITRTILPGSSAAAHATQFLSWFLTRRLVFGTEQQKNKAAYEIRLLTRSSIFNRACLIEVGTVPPLLDLLATEDKTTQENAISALLKLSKYATGPENIIDHNGLKPVVYVLKNGLSLEARQIAAAIIFYLCSVKEYRKLIGENQDVIHGLVELAKEGTTCGKKNAVVAIFGLLLLPRNHQRVLEAGAVHALVSILNTLCNKEELVTETLAVLAALAENFDGANAVLEASALPLITGLLRSAPSRAAKEHCVSILLSLCVNGGVDVAGVLAKDVTLMPLLYSLLTDGTSHAAKKARFLIKVLQDFNETATSRLKALGAKKITNFGHFFAAAGGILVCTDVEVYWGLLRVVEKCRIFESCWLRVVVQEKSRSPRVVEEKRRVGVQEN</sequence>
<dbReference type="FunFam" id="3.30.40.10:FF:000455">
    <property type="entry name" value="RING-type E3 ubiquitin transferase"/>
    <property type="match status" value="1"/>
</dbReference>
<feature type="domain" description="U-box" evidence="8">
    <location>
        <begin position="279"/>
        <end position="353"/>
    </location>
</feature>
<evidence type="ECO:0000256" key="7">
    <source>
        <dbReference type="PROSITE-ProRule" id="PRU00259"/>
    </source>
</evidence>
<accession>G7JPU4</accession>
<dbReference type="Gene3D" id="3.30.40.10">
    <property type="entry name" value="Zinc/RING finger domain, C3HC4 (zinc finger)"/>
    <property type="match status" value="1"/>
</dbReference>
<dbReference type="Proteomes" id="UP000002051">
    <property type="component" value="Chromosome 4"/>
</dbReference>
<keyword evidence="5" id="KW-0677">Repeat</keyword>
<evidence type="ECO:0000256" key="1">
    <source>
        <dbReference type="ARBA" id="ARBA00000900"/>
    </source>
</evidence>
<evidence type="ECO:0000256" key="4">
    <source>
        <dbReference type="ARBA" id="ARBA00022679"/>
    </source>
</evidence>
<dbReference type="SMART" id="SM00504">
    <property type="entry name" value="Ubox"/>
    <property type="match status" value="1"/>
</dbReference>
<keyword evidence="11" id="KW-1185">Reference proteome</keyword>
<dbReference type="InterPro" id="IPR057623">
    <property type="entry name" value="PUB12-19-like_N"/>
</dbReference>
<dbReference type="InterPro" id="IPR016024">
    <property type="entry name" value="ARM-type_fold"/>
</dbReference>
<dbReference type="SUPFAM" id="SSF57850">
    <property type="entry name" value="RING/U-box"/>
    <property type="match status" value="1"/>
</dbReference>
<comment type="catalytic activity">
    <reaction evidence="1">
        <text>S-ubiquitinyl-[E2 ubiquitin-conjugating enzyme]-L-cysteine + [acceptor protein]-L-lysine = [E2 ubiquitin-conjugating enzyme]-L-cysteine + N(6)-ubiquitinyl-[acceptor protein]-L-lysine.</text>
        <dbReference type="EC" id="2.3.2.27"/>
    </reaction>
</comment>
<dbReference type="Pfam" id="PF25598">
    <property type="entry name" value="ARM_PUB"/>
    <property type="match status" value="1"/>
</dbReference>
<dbReference type="SUPFAM" id="SSF48371">
    <property type="entry name" value="ARM repeat"/>
    <property type="match status" value="1"/>
</dbReference>
<evidence type="ECO:0000313" key="11">
    <source>
        <dbReference type="Proteomes" id="UP000002051"/>
    </source>
</evidence>
<dbReference type="InterPro" id="IPR003613">
    <property type="entry name" value="Ubox_domain"/>
</dbReference>
<dbReference type="HOGENOM" id="CLU_006348_5_1_1"/>
<feature type="repeat" description="ARM" evidence="7">
    <location>
        <begin position="548"/>
        <end position="592"/>
    </location>
</feature>
<organism evidence="9 11">
    <name type="scientific">Medicago truncatula</name>
    <name type="common">Barrel medic</name>
    <name type="synonym">Medicago tribuloides</name>
    <dbReference type="NCBI Taxonomy" id="3880"/>
    <lineage>
        <taxon>Eukaryota</taxon>
        <taxon>Viridiplantae</taxon>
        <taxon>Streptophyta</taxon>
        <taxon>Embryophyta</taxon>
        <taxon>Tracheophyta</taxon>
        <taxon>Spermatophyta</taxon>
        <taxon>Magnoliopsida</taxon>
        <taxon>eudicotyledons</taxon>
        <taxon>Gunneridae</taxon>
        <taxon>Pentapetalae</taxon>
        <taxon>rosids</taxon>
        <taxon>fabids</taxon>
        <taxon>Fabales</taxon>
        <taxon>Fabaceae</taxon>
        <taxon>Papilionoideae</taxon>
        <taxon>50 kb inversion clade</taxon>
        <taxon>NPAAA clade</taxon>
        <taxon>Hologalegina</taxon>
        <taxon>IRL clade</taxon>
        <taxon>Trifolieae</taxon>
        <taxon>Medicago</taxon>
    </lineage>
</organism>
<reference evidence="9 11" key="2">
    <citation type="journal article" date="2014" name="BMC Genomics">
        <title>An improved genome release (version Mt4.0) for the model legume Medicago truncatula.</title>
        <authorList>
            <person name="Tang H."/>
            <person name="Krishnakumar V."/>
            <person name="Bidwell S."/>
            <person name="Rosen B."/>
            <person name="Chan A."/>
            <person name="Zhou S."/>
            <person name="Gentzbittel L."/>
            <person name="Childs K.L."/>
            <person name="Yandell M."/>
            <person name="Gundlach H."/>
            <person name="Mayer K.F."/>
            <person name="Schwartz D.C."/>
            <person name="Town C.D."/>
        </authorList>
    </citation>
    <scope>GENOME REANNOTATION</scope>
    <source>
        <strain evidence="10 11">cv. Jemalong A17</strain>
    </source>
</reference>
<reference evidence="9 11" key="1">
    <citation type="journal article" date="2011" name="Nature">
        <title>The Medicago genome provides insight into the evolution of rhizobial symbioses.</title>
        <authorList>
            <person name="Young N.D."/>
            <person name="Debelle F."/>
            <person name="Oldroyd G.E."/>
            <person name="Geurts R."/>
            <person name="Cannon S.B."/>
            <person name="Udvardi M.K."/>
            <person name="Benedito V.A."/>
            <person name="Mayer K.F."/>
            <person name="Gouzy J."/>
            <person name="Schoof H."/>
            <person name="Van de Peer Y."/>
            <person name="Proost S."/>
            <person name="Cook D.R."/>
            <person name="Meyers B.C."/>
            <person name="Spannagl M."/>
            <person name="Cheung F."/>
            <person name="De Mita S."/>
            <person name="Krishnakumar V."/>
            <person name="Gundlach H."/>
            <person name="Zhou S."/>
            <person name="Mudge J."/>
            <person name="Bharti A.K."/>
            <person name="Murray J.D."/>
            <person name="Naoumkina M.A."/>
            <person name="Rosen B."/>
            <person name="Silverstein K.A."/>
            <person name="Tang H."/>
            <person name="Rombauts S."/>
            <person name="Zhao P.X."/>
            <person name="Zhou P."/>
            <person name="Barbe V."/>
            <person name="Bardou P."/>
            <person name="Bechner M."/>
            <person name="Bellec A."/>
            <person name="Berger A."/>
            <person name="Berges H."/>
            <person name="Bidwell S."/>
            <person name="Bisseling T."/>
            <person name="Choisne N."/>
            <person name="Couloux A."/>
            <person name="Denny R."/>
            <person name="Deshpande S."/>
            <person name="Dai X."/>
            <person name="Doyle J.J."/>
            <person name="Dudez A.M."/>
            <person name="Farmer A.D."/>
            <person name="Fouteau S."/>
            <person name="Franken C."/>
            <person name="Gibelin C."/>
            <person name="Gish J."/>
            <person name="Goldstein S."/>
            <person name="Gonzalez A.J."/>
            <person name="Green P.J."/>
            <person name="Hallab A."/>
            <person name="Hartog M."/>
            <person name="Hua A."/>
            <person name="Humphray S.J."/>
            <person name="Jeong D.H."/>
            <person name="Jing Y."/>
            <person name="Jocker A."/>
            <person name="Kenton S.M."/>
            <person name="Kim D.J."/>
            <person name="Klee K."/>
            <person name="Lai H."/>
            <person name="Lang C."/>
            <person name="Lin S."/>
            <person name="Macmil S.L."/>
            <person name="Magdelenat G."/>
            <person name="Matthews L."/>
            <person name="McCorrison J."/>
            <person name="Monaghan E.L."/>
            <person name="Mun J.H."/>
            <person name="Najar F.Z."/>
            <person name="Nicholson C."/>
            <person name="Noirot C."/>
            <person name="O'Bleness M."/>
            <person name="Paule C.R."/>
            <person name="Poulain J."/>
            <person name="Prion F."/>
            <person name="Qin B."/>
            <person name="Qu C."/>
            <person name="Retzel E.F."/>
            <person name="Riddle C."/>
            <person name="Sallet E."/>
            <person name="Samain S."/>
            <person name="Samson N."/>
            <person name="Sanders I."/>
            <person name="Saurat O."/>
            <person name="Scarpelli C."/>
            <person name="Schiex T."/>
            <person name="Segurens B."/>
            <person name="Severin A.J."/>
            <person name="Sherrier D.J."/>
            <person name="Shi R."/>
            <person name="Sims S."/>
            <person name="Singer S.R."/>
            <person name="Sinharoy S."/>
            <person name="Sterck L."/>
            <person name="Viollet A."/>
            <person name="Wang B.B."/>
            <person name="Wang K."/>
            <person name="Wang M."/>
            <person name="Wang X."/>
            <person name="Warfsmann J."/>
            <person name="Weissenbach J."/>
            <person name="White D.D."/>
            <person name="White J.D."/>
            <person name="Wiley G.B."/>
            <person name="Wincker P."/>
            <person name="Xing Y."/>
            <person name="Yang L."/>
            <person name="Yao Z."/>
            <person name="Ying F."/>
            <person name="Zhai J."/>
            <person name="Zhou L."/>
            <person name="Zuber A."/>
            <person name="Denarie J."/>
            <person name="Dixon R.A."/>
            <person name="May G.D."/>
            <person name="Schwartz D.C."/>
            <person name="Rogers J."/>
            <person name="Quetier F."/>
            <person name="Town C.D."/>
            <person name="Roe B.A."/>
        </authorList>
    </citation>
    <scope>NUCLEOTIDE SEQUENCE [LARGE SCALE GENOMIC DNA]</scope>
    <source>
        <strain evidence="9">A17</strain>
        <strain evidence="10 11">cv. Jemalong A17</strain>
    </source>
</reference>
<dbReference type="Pfam" id="PF25368">
    <property type="entry name" value="PUB10_N"/>
    <property type="match status" value="1"/>
</dbReference>
<dbReference type="Gene3D" id="1.25.10.10">
    <property type="entry name" value="Leucine-rich Repeat Variant"/>
    <property type="match status" value="1"/>
</dbReference>
<dbReference type="UniPathway" id="UPA00143"/>
<evidence type="ECO:0000313" key="10">
    <source>
        <dbReference type="EnsemblPlants" id="AES91173"/>
    </source>
</evidence>
<evidence type="ECO:0000256" key="2">
    <source>
        <dbReference type="ARBA" id="ARBA00004906"/>
    </source>
</evidence>
<evidence type="ECO:0000256" key="6">
    <source>
        <dbReference type="ARBA" id="ARBA00022786"/>
    </source>
</evidence>
<dbReference type="Pfam" id="PF04564">
    <property type="entry name" value="U-box"/>
    <property type="match status" value="1"/>
</dbReference>
<proteinExistence type="predicted"/>
<dbReference type="PANTHER" id="PTHR23315:SF116">
    <property type="entry name" value="RING-TYPE E3 UBIQUITIN TRANSFERASE"/>
    <property type="match status" value="1"/>
</dbReference>